<dbReference type="EMBL" id="JAJNDB010000004">
    <property type="protein sequence ID" value="MCD2195343.1"/>
    <property type="molecule type" value="Genomic_DNA"/>
</dbReference>
<keyword evidence="4" id="KW-1185">Reference proteome</keyword>
<gene>
    <name evidence="3" type="ORF">LQ327_18400</name>
</gene>
<comment type="caution">
    <text evidence="3">The sequence shown here is derived from an EMBL/GenBank/DDBJ whole genome shotgun (WGS) entry which is preliminary data.</text>
</comment>
<evidence type="ECO:0000256" key="1">
    <source>
        <dbReference type="SAM" id="MobiDB-lite"/>
    </source>
</evidence>
<dbReference type="Proteomes" id="UP001199469">
    <property type="component" value="Unassembled WGS sequence"/>
</dbReference>
<dbReference type="SUPFAM" id="SSF50249">
    <property type="entry name" value="Nucleic acid-binding proteins"/>
    <property type="match status" value="1"/>
</dbReference>
<feature type="domain" description="ChsH2 C-terminal OB-fold" evidence="2">
    <location>
        <begin position="68"/>
        <end position="112"/>
    </location>
</feature>
<reference evidence="3 4" key="1">
    <citation type="submission" date="2021-11" db="EMBL/GenBank/DDBJ databases">
        <title>Draft genome sequence of Actinomycetospora sp. SF1 isolated from the rhizosphere soil.</title>
        <authorList>
            <person name="Duangmal K."/>
            <person name="Chantavorakit T."/>
        </authorList>
    </citation>
    <scope>NUCLEOTIDE SEQUENCE [LARGE SCALE GENOMIC DNA]</scope>
    <source>
        <strain evidence="3 4">TBRC 5722</strain>
    </source>
</reference>
<evidence type="ECO:0000313" key="4">
    <source>
        <dbReference type="Proteomes" id="UP001199469"/>
    </source>
</evidence>
<sequence>MTATTSPTTDEKPRRDAPPEGYDPRPRVTDGIEPAVVGTRCTACAHPTLEDVERCPVCGGPTRPTTFARTGTVFSGTVLRIPVGDRQPPISLAYIDLDDGPRVLGHGQDPERVLRPHERVTLVGETDEGDPAFAADGESR</sequence>
<accession>A0ABS8PBH2</accession>
<dbReference type="InterPro" id="IPR012340">
    <property type="entry name" value="NA-bd_OB-fold"/>
</dbReference>
<dbReference type="PANTHER" id="PTHR34075">
    <property type="entry name" value="BLR3430 PROTEIN"/>
    <property type="match status" value="1"/>
</dbReference>
<feature type="compositionally biased region" description="Basic and acidic residues" evidence="1">
    <location>
        <begin position="9"/>
        <end position="30"/>
    </location>
</feature>
<dbReference type="PANTHER" id="PTHR34075:SF5">
    <property type="entry name" value="BLR3430 PROTEIN"/>
    <property type="match status" value="1"/>
</dbReference>
<evidence type="ECO:0000259" key="2">
    <source>
        <dbReference type="Pfam" id="PF01796"/>
    </source>
</evidence>
<proteinExistence type="predicted"/>
<feature type="region of interest" description="Disordered" evidence="1">
    <location>
        <begin position="1"/>
        <end position="31"/>
    </location>
</feature>
<dbReference type="RefSeq" id="WP_230736368.1">
    <property type="nucleotide sequence ID" value="NZ_JAJNDB010000004.1"/>
</dbReference>
<dbReference type="Pfam" id="PF01796">
    <property type="entry name" value="OB_ChsH2_C"/>
    <property type="match status" value="1"/>
</dbReference>
<protein>
    <submittedName>
        <fullName evidence="3">OB-fold domain-containing protein</fullName>
    </submittedName>
</protein>
<evidence type="ECO:0000313" key="3">
    <source>
        <dbReference type="EMBL" id="MCD2195343.1"/>
    </source>
</evidence>
<organism evidence="3 4">
    <name type="scientific">Actinomycetospora endophytica</name>
    <dbReference type="NCBI Taxonomy" id="2291215"/>
    <lineage>
        <taxon>Bacteria</taxon>
        <taxon>Bacillati</taxon>
        <taxon>Actinomycetota</taxon>
        <taxon>Actinomycetes</taxon>
        <taxon>Pseudonocardiales</taxon>
        <taxon>Pseudonocardiaceae</taxon>
        <taxon>Actinomycetospora</taxon>
    </lineage>
</organism>
<name>A0ABS8PBH2_9PSEU</name>
<dbReference type="InterPro" id="IPR002878">
    <property type="entry name" value="ChsH2_C"/>
</dbReference>
<dbReference type="InterPro" id="IPR052513">
    <property type="entry name" value="Thioester_dehydratase-like"/>
</dbReference>